<reference evidence="1" key="1">
    <citation type="submission" date="2021-06" db="EMBL/GenBank/DDBJ databases">
        <authorList>
            <person name="Kallberg Y."/>
            <person name="Tangrot J."/>
            <person name="Rosling A."/>
        </authorList>
    </citation>
    <scope>NUCLEOTIDE SEQUENCE</scope>
    <source>
        <strain evidence="1">IL203A</strain>
    </source>
</reference>
<dbReference type="EMBL" id="CAJVPU010060069">
    <property type="protein sequence ID" value="CAG8776381.1"/>
    <property type="molecule type" value="Genomic_DNA"/>
</dbReference>
<evidence type="ECO:0000313" key="1">
    <source>
        <dbReference type="EMBL" id="CAG8776381.1"/>
    </source>
</evidence>
<evidence type="ECO:0000313" key="2">
    <source>
        <dbReference type="Proteomes" id="UP000789702"/>
    </source>
</evidence>
<proteinExistence type="predicted"/>
<comment type="caution">
    <text evidence="1">The sequence shown here is derived from an EMBL/GenBank/DDBJ whole genome shotgun (WGS) entry which is preliminary data.</text>
</comment>
<sequence length="99" mass="11463">LNDFNYVISSPASFGGGKKPEIIAKELFPEKFLANTSFARKKLNNKERKEFERALEFEATWHLAVYHIQCERKTSNENAICNKCKELRSNKRLNEALKA</sequence>
<feature type="non-terminal residue" evidence="1">
    <location>
        <position position="99"/>
    </location>
</feature>
<accession>A0ACA9R404</accession>
<dbReference type="Proteomes" id="UP000789702">
    <property type="component" value="Unassembled WGS sequence"/>
</dbReference>
<organism evidence="1 2">
    <name type="scientific">Dentiscutata heterogama</name>
    <dbReference type="NCBI Taxonomy" id="1316150"/>
    <lineage>
        <taxon>Eukaryota</taxon>
        <taxon>Fungi</taxon>
        <taxon>Fungi incertae sedis</taxon>
        <taxon>Mucoromycota</taxon>
        <taxon>Glomeromycotina</taxon>
        <taxon>Glomeromycetes</taxon>
        <taxon>Diversisporales</taxon>
        <taxon>Gigasporaceae</taxon>
        <taxon>Dentiscutata</taxon>
    </lineage>
</organism>
<keyword evidence="2" id="KW-1185">Reference proteome</keyword>
<feature type="non-terminal residue" evidence="1">
    <location>
        <position position="1"/>
    </location>
</feature>
<gene>
    <name evidence="1" type="ORF">DHETER_LOCUS16143</name>
</gene>
<protein>
    <submittedName>
        <fullName evidence="1">6015_t:CDS:1</fullName>
    </submittedName>
</protein>
<name>A0ACA9R404_9GLOM</name>